<accession>A0A8S1JX68</accession>
<name>A0A8S1JX68_PARPR</name>
<comment type="caution">
    <text evidence="1">The sequence shown here is derived from an EMBL/GenBank/DDBJ whole genome shotgun (WGS) entry which is preliminary data.</text>
</comment>
<dbReference type="Proteomes" id="UP000688137">
    <property type="component" value="Unassembled WGS sequence"/>
</dbReference>
<evidence type="ECO:0000313" key="2">
    <source>
        <dbReference type="Proteomes" id="UP000688137"/>
    </source>
</evidence>
<dbReference type="EMBL" id="CAJJDM010000004">
    <property type="protein sequence ID" value="CAD8044976.1"/>
    <property type="molecule type" value="Genomic_DNA"/>
</dbReference>
<dbReference type="AlphaFoldDB" id="A0A8S1JX68"/>
<gene>
    <name evidence="1" type="ORF">PPRIM_AZ9-3.1.T0080545</name>
</gene>
<organism evidence="1 2">
    <name type="scientific">Paramecium primaurelia</name>
    <dbReference type="NCBI Taxonomy" id="5886"/>
    <lineage>
        <taxon>Eukaryota</taxon>
        <taxon>Sar</taxon>
        <taxon>Alveolata</taxon>
        <taxon>Ciliophora</taxon>
        <taxon>Intramacronucleata</taxon>
        <taxon>Oligohymenophorea</taxon>
        <taxon>Peniculida</taxon>
        <taxon>Parameciidae</taxon>
        <taxon>Paramecium</taxon>
    </lineage>
</organism>
<proteinExistence type="predicted"/>
<reference evidence="1" key="1">
    <citation type="submission" date="2021-01" db="EMBL/GenBank/DDBJ databases">
        <authorList>
            <consortium name="Genoscope - CEA"/>
            <person name="William W."/>
        </authorList>
    </citation>
    <scope>NUCLEOTIDE SEQUENCE</scope>
</reference>
<evidence type="ECO:0000313" key="1">
    <source>
        <dbReference type="EMBL" id="CAD8044976.1"/>
    </source>
</evidence>
<sequence>MSKQDKKLNPLVIQESTPITQPYNRSYKLYHYIPYILFRNINNHKELQFSKENSSIIKALI</sequence>
<protein>
    <submittedName>
        <fullName evidence="1">Uncharacterized protein</fullName>
    </submittedName>
</protein>
<keyword evidence="2" id="KW-1185">Reference proteome</keyword>